<evidence type="ECO:0000313" key="1">
    <source>
        <dbReference type="EMBL" id="ELZ42727.1"/>
    </source>
</evidence>
<reference evidence="1 2" key="1">
    <citation type="journal article" date="2014" name="PLoS Genet.">
        <title>Phylogenetically driven sequencing of extremely halophilic archaea reveals strategies for static and dynamic osmo-response.</title>
        <authorList>
            <person name="Becker E.A."/>
            <person name="Seitzer P.M."/>
            <person name="Tritt A."/>
            <person name="Larsen D."/>
            <person name="Krusor M."/>
            <person name="Yao A.I."/>
            <person name="Wu D."/>
            <person name="Madern D."/>
            <person name="Eisen J.A."/>
            <person name="Darling A.E."/>
            <person name="Facciotti M.T."/>
        </authorList>
    </citation>
    <scope>NUCLEOTIDE SEQUENCE [LARGE SCALE GENOMIC DNA]</scope>
    <source>
        <strain evidence="1 2">DSM 1137</strain>
    </source>
</reference>
<sequence length="67" mass="6980">MIVPNVEAILPDVLADDASEFVFVAVSRKFANPIASSTATGMKCSIRSASHSVGSVIRNAGRYPASV</sequence>
<keyword evidence="2" id="KW-1185">Reference proteome</keyword>
<proteinExistence type="predicted"/>
<accession>M0E700</accession>
<evidence type="ECO:0000313" key="2">
    <source>
        <dbReference type="Proteomes" id="UP000011514"/>
    </source>
</evidence>
<protein>
    <submittedName>
        <fullName evidence="1">Uncharacterized protein</fullName>
    </submittedName>
</protein>
<comment type="caution">
    <text evidence="1">The sequence shown here is derived from an EMBL/GenBank/DDBJ whole genome shotgun (WGS) entry which is preliminary data.</text>
</comment>
<dbReference type="Proteomes" id="UP000011514">
    <property type="component" value="Unassembled WGS sequence"/>
</dbReference>
<dbReference type="EMBL" id="AOJE01000010">
    <property type="protein sequence ID" value="ELZ42727.1"/>
    <property type="molecule type" value="Genomic_DNA"/>
</dbReference>
<gene>
    <name evidence="1" type="ORF">C471_02005</name>
</gene>
<dbReference type="AlphaFoldDB" id="M0E700"/>
<name>M0E700_9EURY</name>
<organism evidence="1 2">
    <name type="scientific">Halorubrum saccharovorum DSM 1137</name>
    <dbReference type="NCBI Taxonomy" id="1227484"/>
    <lineage>
        <taxon>Archaea</taxon>
        <taxon>Methanobacteriati</taxon>
        <taxon>Methanobacteriota</taxon>
        <taxon>Stenosarchaea group</taxon>
        <taxon>Halobacteria</taxon>
        <taxon>Halobacteriales</taxon>
        <taxon>Haloferacaceae</taxon>
        <taxon>Halorubrum</taxon>
    </lineage>
</organism>